<dbReference type="Gene3D" id="1.10.238.10">
    <property type="entry name" value="EF-hand"/>
    <property type="match status" value="1"/>
</dbReference>
<dbReference type="EMBL" id="CAUJNA010001635">
    <property type="protein sequence ID" value="CAJ1388109.1"/>
    <property type="molecule type" value="Genomic_DNA"/>
</dbReference>
<evidence type="ECO:0000313" key="5">
    <source>
        <dbReference type="EMBL" id="CAJ1388109.1"/>
    </source>
</evidence>
<dbReference type="InterPro" id="IPR001870">
    <property type="entry name" value="B30.2/SPRY"/>
</dbReference>
<evidence type="ECO:0000256" key="2">
    <source>
        <dbReference type="SAM" id="MobiDB-lite"/>
    </source>
</evidence>
<dbReference type="SUPFAM" id="SSF49899">
    <property type="entry name" value="Concanavalin A-like lectins/glucanases"/>
    <property type="match status" value="1"/>
</dbReference>
<dbReference type="PROSITE" id="PS00018">
    <property type="entry name" value="EF_HAND_1"/>
    <property type="match status" value="2"/>
</dbReference>
<keyword evidence="1" id="KW-0106">Calcium</keyword>
<feature type="domain" description="EF-hand" evidence="4">
    <location>
        <begin position="97"/>
        <end position="132"/>
    </location>
</feature>
<dbReference type="InterPro" id="IPR003877">
    <property type="entry name" value="SPRY_dom"/>
</dbReference>
<reference evidence="5" key="1">
    <citation type="submission" date="2023-08" db="EMBL/GenBank/DDBJ databases">
        <authorList>
            <person name="Chen Y."/>
            <person name="Shah S."/>
            <person name="Dougan E. K."/>
            <person name="Thang M."/>
            <person name="Chan C."/>
        </authorList>
    </citation>
    <scope>NUCLEOTIDE SEQUENCE</scope>
</reference>
<organism evidence="5 6">
    <name type="scientific">Effrenium voratum</name>
    <dbReference type="NCBI Taxonomy" id="2562239"/>
    <lineage>
        <taxon>Eukaryota</taxon>
        <taxon>Sar</taxon>
        <taxon>Alveolata</taxon>
        <taxon>Dinophyceae</taxon>
        <taxon>Suessiales</taxon>
        <taxon>Symbiodiniaceae</taxon>
        <taxon>Effrenium</taxon>
    </lineage>
</organism>
<dbReference type="CDD" id="cd11709">
    <property type="entry name" value="SPRY"/>
    <property type="match status" value="1"/>
</dbReference>
<dbReference type="Pfam" id="PF12294">
    <property type="entry name" value="DUF3626"/>
    <property type="match status" value="1"/>
</dbReference>
<dbReference type="CDD" id="cd00051">
    <property type="entry name" value="EFh"/>
    <property type="match status" value="1"/>
</dbReference>
<dbReference type="Proteomes" id="UP001178507">
    <property type="component" value="Unassembled WGS sequence"/>
</dbReference>
<dbReference type="Gene3D" id="2.60.120.920">
    <property type="match status" value="1"/>
</dbReference>
<feature type="region of interest" description="Disordered" evidence="2">
    <location>
        <begin position="1376"/>
        <end position="1411"/>
    </location>
</feature>
<gene>
    <name evidence="5" type="ORF">EVOR1521_LOCUS14043</name>
</gene>
<dbReference type="InterPro" id="IPR022074">
    <property type="entry name" value="DUF3626"/>
</dbReference>
<evidence type="ECO:0000259" key="4">
    <source>
        <dbReference type="PROSITE" id="PS50222"/>
    </source>
</evidence>
<dbReference type="InterPro" id="IPR011992">
    <property type="entry name" value="EF-hand-dom_pair"/>
</dbReference>
<dbReference type="Pfam" id="PF00622">
    <property type="entry name" value="SPRY"/>
    <property type="match status" value="1"/>
</dbReference>
<proteinExistence type="predicted"/>
<dbReference type="InterPro" id="IPR018247">
    <property type="entry name" value="EF_Hand_1_Ca_BS"/>
</dbReference>
<protein>
    <recommendedName>
        <fullName evidence="7">Calmodulin</fullName>
    </recommendedName>
</protein>
<evidence type="ECO:0008006" key="7">
    <source>
        <dbReference type="Google" id="ProtNLM"/>
    </source>
</evidence>
<dbReference type="InterPro" id="IPR002048">
    <property type="entry name" value="EF_hand_dom"/>
</dbReference>
<dbReference type="GO" id="GO:0005509">
    <property type="term" value="F:calcium ion binding"/>
    <property type="evidence" value="ECO:0007669"/>
    <property type="project" value="InterPro"/>
</dbReference>
<sequence length="1411" mass="156783">MGAQCCSYSAPIPGYTGASHEEMLKNFGDLSEDAGMASVVAALAQITEEHPYLKPMGTEPTPHQLLYWVRRCREFIILRNPHEAMSCVERINRSLKYEIAQILDAFRRFDHDSSGHLDQAEFKYLCAYLGWGEEEARLMDMDADQKVTAEEFRIFVGHMGGLAQLFEHRRQRVASKNWGEDAPAVIQVGARIRAFYYTEDGKKSSSWREAQVLEMNVMPENGVRLLFGFGEETSERQVVPPSWIFFDSRDSEVVSALREVGILEEQQAFWASIFPQSEMRAVAALVPCQRQALAHVRANASMNHDKAMPAVRQRFNDLGYGEEQLQAVLGWIQDLAPMCIHVHIDNVGRFLETDEFYRNQFETGTSCGALDDGNSIRKGWEKELFGGCYDDAKPFERCKYGALSVMNDYRGVLSAYQYGDSYLVLKDVRLRTSFAATDSGGIEGDRLAVLDKYAHVLKEYGDRELRELIEVASANTSLMDVGGAQPKLIRGMSTDCASEWVTVGFPDLPQKKGRYYFEVELYRGCRSAQVGFLSNHFIIAPKTAGYQGGVGDDEHGWAVDGQHALRWHGGKKLPWDRYWEVSPEDPNSLNQNVMVGVAVDIDARAIWFASDGVWDEEKTPSFGTDLIPKGTSVYPAVSLKGRACFNFGPDFAHKAPTFKGRTFAAWPGMPDGKVRADVPIIGDENNVGIYKEIQIHGEVSLKNNVQRLVANRKYLDRSKDARSWAIIVDGLGAAEGTYARTGADKGASIFSQRDGPHVMLCDMAKKIWKVVPKDKTDEILASAPLEEGRLMDPPRSGWMVPPESRGSVTQAVFKQAMKEVGVSDTDCKTLITALGSDSKVFRFRQKTSFVAEWAKLKHAKTAEEAWAACVSTVQKALMQEHGIADGKVFETQHPYPAKSARHSQTVKLEGCERLQVTFSNKCRTYDSCANFSIRAGSLSKATAGVGARIQAQAFASSASIHGTLTGRLEGDKWSARIDHDEVEISGQFREWLEADTSRQSFVILANEVKTACAYYEDSQAGSEIAGFSLDMSAPMAPFSIAGFKSDGPAQQAGAMIGWYLDVDALLGEDEFLELEVPGLPACPNTWEEASKDLPGFQKRLDFMLQEAADIELVFFNGLDFKLLPAAYATYDKHPFTKPGDEIAELESNGETVCISSFKQDGPAKESGARETWQLNLVETFRMDSNKRVLGELTRQQVLESPNDLLELEGLKLMFEPQDASSTSYFHGCNSDFESLTVPTNCIELYWETDGDGRHDPESRWGVFALITADKGKPVDQSVLDSLTDKYLIETLKAKGHEGNISVEPEDWDETRLRALCARHGWQFEWMTEEGEKKRRIDGAGRARKMAEKAAKKDAGGAGGAAWWRLDSVVKAFAFGNGNANAQNKPKIQPPTQPKRSVVDEKVTQAASGRKP</sequence>
<dbReference type="PROSITE" id="PS50222">
    <property type="entry name" value="EF_HAND_2"/>
    <property type="match status" value="2"/>
</dbReference>
<accession>A0AA36N2D9</accession>
<comment type="caution">
    <text evidence="5">The sequence shown here is derived from an EMBL/GenBank/DDBJ whole genome shotgun (WGS) entry which is preliminary data.</text>
</comment>
<evidence type="ECO:0000256" key="1">
    <source>
        <dbReference type="ARBA" id="ARBA00022837"/>
    </source>
</evidence>
<evidence type="ECO:0000313" key="6">
    <source>
        <dbReference type="Proteomes" id="UP001178507"/>
    </source>
</evidence>
<dbReference type="InterPro" id="IPR043136">
    <property type="entry name" value="B30.2/SPRY_sf"/>
</dbReference>
<keyword evidence="6" id="KW-1185">Reference proteome</keyword>
<dbReference type="PROSITE" id="PS50188">
    <property type="entry name" value="B302_SPRY"/>
    <property type="match status" value="1"/>
</dbReference>
<feature type="domain" description="B30.2/SPRY" evidence="3">
    <location>
        <begin position="438"/>
        <end position="652"/>
    </location>
</feature>
<dbReference type="InterPro" id="IPR013320">
    <property type="entry name" value="ConA-like_dom_sf"/>
</dbReference>
<feature type="domain" description="EF-hand" evidence="4">
    <location>
        <begin position="137"/>
        <end position="162"/>
    </location>
</feature>
<dbReference type="SMART" id="SM00449">
    <property type="entry name" value="SPRY"/>
    <property type="match status" value="1"/>
</dbReference>
<dbReference type="SUPFAM" id="SSF47473">
    <property type="entry name" value="EF-hand"/>
    <property type="match status" value="1"/>
</dbReference>
<evidence type="ECO:0000259" key="3">
    <source>
        <dbReference type="PROSITE" id="PS50188"/>
    </source>
</evidence>
<name>A0AA36N2D9_9DINO</name>